<comment type="caution">
    <text evidence="2">The sequence shown here is derived from an EMBL/GenBank/DDBJ whole genome shotgun (WGS) entry which is preliminary data.</text>
</comment>
<dbReference type="Pfam" id="PF01610">
    <property type="entry name" value="DDE_Tnp_ISL3"/>
    <property type="match status" value="1"/>
</dbReference>
<dbReference type="EMBL" id="VYGV01000023">
    <property type="protein sequence ID" value="NWF47812.1"/>
    <property type="molecule type" value="Genomic_DNA"/>
</dbReference>
<dbReference type="Proteomes" id="UP000545507">
    <property type="component" value="Unassembled WGS sequence"/>
</dbReference>
<evidence type="ECO:0000259" key="1">
    <source>
        <dbReference type="Pfam" id="PF01610"/>
    </source>
</evidence>
<gene>
    <name evidence="2" type="ORF">F3K02_21525</name>
</gene>
<organism evidence="2 3">
    <name type="scientific">Hydrogenophaga aromaticivorans</name>
    <dbReference type="NCBI Taxonomy" id="2610898"/>
    <lineage>
        <taxon>Bacteria</taxon>
        <taxon>Pseudomonadati</taxon>
        <taxon>Pseudomonadota</taxon>
        <taxon>Betaproteobacteria</taxon>
        <taxon>Burkholderiales</taxon>
        <taxon>Comamonadaceae</taxon>
        <taxon>Hydrogenophaga</taxon>
    </lineage>
</organism>
<evidence type="ECO:0000313" key="3">
    <source>
        <dbReference type="Proteomes" id="UP000545507"/>
    </source>
</evidence>
<dbReference type="InterPro" id="IPR002560">
    <property type="entry name" value="Transposase_DDE"/>
</dbReference>
<evidence type="ECO:0000313" key="2">
    <source>
        <dbReference type="EMBL" id="NWF47812.1"/>
    </source>
</evidence>
<keyword evidence="3" id="KW-1185">Reference proteome</keyword>
<feature type="domain" description="Transposase IS204/IS1001/IS1096/IS1165 DDE" evidence="1">
    <location>
        <begin position="54"/>
        <end position="113"/>
    </location>
</feature>
<protein>
    <submittedName>
        <fullName evidence="2">Transposase</fullName>
    </submittedName>
</protein>
<accession>A0A7Y8GZN9</accession>
<reference evidence="2 3" key="1">
    <citation type="submission" date="2019-09" db="EMBL/GenBank/DDBJ databases">
        <title>Hydrogenophaga aromatica sp. nov., isolated from a para-xylene-degrading enrichment culture.</title>
        <authorList>
            <person name="Tancsics A."/>
            <person name="Banerjee S."/>
        </authorList>
    </citation>
    <scope>NUCLEOTIDE SEQUENCE [LARGE SCALE GENOMIC DNA]</scope>
    <source>
        <strain evidence="2 3">D2P1</strain>
    </source>
</reference>
<sequence>MVQAGAKEVVGGGISKHQNLPETDGYWKPIREFRIPVITPKHQHSCGLQGSFRVDYVTSVHDLQQKRLLFVTEGRDHQTLDAFAKDLAEHGGSAQAISHVSMDMSAAYLKGVGARQGSCRLSHAALS</sequence>
<proteinExistence type="predicted"/>
<dbReference type="AlphaFoldDB" id="A0A7Y8GZN9"/>
<name>A0A7Y8GZN9_9BURK</name>